<comment type="caution">
    <text evidence="9">The sequence shown here is derived from an EMBL/GenBank/DDBJ whole genome shotgun (WGS) entry which is preliminary data.</text>
</comment>
<evidence type="ECO:0000256" key="4">
    <source>
        <dbReference type="ARBA" id="ARBA00022960"/>
    </source>
</evidence>
<evidence type="ECO:0000256" key="1">
    <source>
        <dbReference type="ARBA" id="ARBA00004752"/>
    </source>
</evidence>
<name>A0A7C2NBX6_9BACT</name>
<keyword evidence="6 7" id="KW-0961">Cell wall biogenesis/degradation</keyword>
<evidence type="ECO:0000256" key="3">
    <source>
        <dbReference type="ARBA" id="ARBA00022679"/>
    </source>
</evidence>
<dbReference type="PANTHER" id="PTHR36699:SF1">
    <property type="entry name" value="L,D-TRANSPEPTIDASE YAFK-RELATED"/>
    <property type="match status" value="1"/>
</dbReference>
<dbReference type="PANTHER" id="PTHR36699">
    <property type="entry name" value="LD-TRANSPEPTIDASE"/>
    <property type="match status" value="1"/>
</dbReference>
<evidence type="ECO:0000256" key="2">
    <source>
        <dbReference type="ARBA" id="ARBA00005992"/>
    </source>
</evidence>
<feature type="active site" description="Proton donor/acceptor" evidence="7">
    <location>
        <position position="326"/>
    </location>
</feature>
<dbReference type="CDD" id="cd16913">
    <property type="entry name" value="YkuD_like"/>
    <property type="match status" value="1"/>
</dbReference>
<dbReference type="PROSITE" id="PS52029">
    <property type="entry name" value="LD_TPASE"/>
    <property type="match status" value="1"/>
</dbReference>
<dbReference type="GO" id="GO:0009252">
    <property type="term" value="P:peptidoglycan biosynthetic process"/>
    <property type="evidence" value="ECO:0007669"/>
    <property type="project" value="UniProtKB-UniPathway"/>
</dbReference>
<sequence length="368" mass="40751">MLTEVVGFSFGPAAGLCRRPLFLALVVLALGCGPRPAPPAVEPARTTVKKAIAELRASQPQTARMLERLLADAESITAFEREAPFWDHTPGRTEAAWLRLAKLASVTVREKRERQLAARQQFEQVFAKATNELSRAQQELSETGMGRREAAAFQRAKGALGRAQALARLGQWGEANDLARAAISDLAIVHREFGALHARFSDPNLRRQWRDWVEQTLRESREQGIVVIIVDKLKRRLSVYRGGTLLASFPAELGANGLRPKQHAGDRATPEGRYKVVQKKQGAATKYYKALLINYPNDQDRARFLQARSQGKIPWRAGIGSLIEIHGDGGEGRDWTDGCVALRNADMDKVFAWSQVGTPVTIVGTYEH</sequence>
<feature type="active site" description="Nucleophile" evidence="7">
    <location>
        <position position="339"/>
    </location>
</feature>
<dbReference type="UniPathway" id="UPA00219"/>
<dbReference type="EMBL" id="DSMR01000198">
    <property type="protein sequence ID" value="HET47067.1"/>
    <property type="molecule type" value="Genomic_DNA"/>
</dbReference>
<evidence type="ECO:0000313" key="9">
    <source>
        <dbReference type="EMBL" id="HET47067.1"/>
    </source>
</evidence>
<feature type="domain" description="L,D-TPase catalytic" evidence="8">
    <location>
        <begin position="226"/>
        <end position="363"/>
    </location>
</feature>
<dbReference type="GO" id="GO:0016740">
    <property type="term" value="F:transferase activity"/>
    <property type="evidence" value="ECO:0007669"/>
    <property type="project" value="UniProtKB-KW"/>
</dbReference>
<comment type="similarity">
    <text evidence="2">Belongs to the YkuD family.</text>
</comment>
<accession>A0A7C2NBX6</accession>
<dbReference type="GO" id="GO:0071555">
    <property type="term" value="P:cell wall organization"/>
    <property type="evidence" value="ECO:0007669"/>
    <property type="project" value="UniProtKB-UniRule"/>
</dbReference>
<dbReference type="InterPro" id="IPR005490">
    <property type="entry name" value="LD_TPept_cat_dom"/>
</dbReference>
<keyword evidence="5 7" id="KW-0573">Peptidoglycan synthesis</keyword>
<evidence type="ECO:0000256" key="7">
    <source>
        <dbReference type="PROSITE-ProRule" id="PRU01373"/>
    </source>
</evidence>
<dbReference type="InterPro" id="IPR038063">
    <property type="entry name" value="Transpep_catalytic_dom"/>
</dbReference>
<evidence type="ECO:0000256" key="6">
    <source>
        <dbReference type="ARBA" id="ARBA00023316"/>
    </source>
</evidence>
<organism evidence="9">
    <name type="scientific">Thermoanaerobaculum aquaticum</name>
    <dbReference type="NCBI Taxonomy" id="1312852"/>
    <lineage>
        <taxon>Bacteria</taxon>
        <taxon>Pseudomonadati</taxon>
        <taxon>Acidobacteriota</taxon>
        <taxon>Thermoanaerobaculia</taxon>
        <taxon>Thermoanaerobaculales</taxon>
        <taxon>Thermoanaerobaculaceae</taxon>
        <taxon>Thermoanaerobaculum</taxon>
    </lineage>
</organism>
<dbReference type="Gene3D" id="2.40.440.10">
    <property type="entry name" value="L,D-transpeptidase catalytic domain-like"/>
    <property type="match status" value="1"/>
</dbReference>
<keyword evidence="4 7" id="KW-0133">Cell shape</keyword>
<evidence type="ECO:0000256" key="5">
    <source>
        <dbReference type="ARBA" id="ARBA00022984"/>
    </source>
</evidence>
<comment type="pathway">
    <text evidence="1 7">Cell wall biogenesis; peptidoglycan biosynthesis.</text>
</comment>
<reference evidence="9" key="1">
    <citation type="journal article" date="2020" name="mSystems">
        <title>Genome- and Community-Level Interaction Insights into Carbon Utilization and Element Cycling Functions of Hydrothermarchaeota in Hydrothermal Sediment.</title>
        <authorList>
            <person name="Zhou Z."/>
            <person name="Liu Y."/>
            <person name="Xu W."/>
            <person name="Pan J."/>
            <person name="Luo Z.H."/>
            <person name="Li M."/>
        </authorList>
    </citation>
    <scope>NUCLEOTIDE SEQUENCE [LARGE SCALE GENOMIC DNA]</scope>
    <source>
        <strain evidence="9">SpSt-299</strain>
    </source>
</reference>
<gene>
    <name evidence="9" type="ORF">ENQ31_02745</name>
</gene>
<dbReference type="AlphaFoldDB" id="A0A7C2NBX6"/>
<dbReference type="SUPFAM" id="SSF141523">
    <property type="entry name" value="L,D-transpeptidase catalytic domain-like"/>
    <property type="match status" value="1"/>
</dbReference>
<dbReference type="GO" id="GO:0004180">
    <property type="term" value="F:carboxypeptidase activity"/>
    <property type="evidence" value="ECO:0007669"/>
    <property type="project" value="UniProtKB-ARBA"/>
</dbReference>
<dbReference type="Pfam" id="PF03734">
    <property type="entry name" value="YkuD"/>
    <property type="match status" value="1"/>
</dbReference>
<proteinExistence type="inferred from homology"/>
<protein>
    <recommendedName>
        <fullName evidence="8">L,D-TPase catalytic domain-containing protein</fullName>
    </recommendedName>
</protein>
<keyword evidence="3" id="KW-0808">Transferase</keyword>
<dbReference type="GO" id="GO:0008360">
    <property type="term" value="P:regulation of cell shape"/>
    <property type="evidence" value="ECO:0007669"/>
    <property type="project" value="UniProtKB-UniRule"/>
</dbReference>
<evidence type="ECO:0000259" key="8">
    <source>
        <dbReference type="PROSITE" id="PS52029"/>
    </source>
</evidence>